<accession>A0A2U8WE68</accession>
<feature type="compositionally biased region" description="Basic and acidic residues" evidence="1">
    <location>
        <begin position="161"/>
        <end position="177"/>
    </location>
</feature>
<proteinExistence type="predicted"/>
<sequence>MKRRSARPVVVEVKRTRSSASSLADAFARNHAGAGLWQGVPLRVEAPAASRRAVAQAAAPVPAAEPEARPAPRVLPSLVPMYAASEAEPQEEAVPAPPPAPRRLGAERKPPARRMAPDPVSAPEAPKPALHQLPGAASAPVAPPAARSLPAERPAATPQPRPDRALRDGHPPELRRGERWKRRLPRSCW</sequence>
<dbReference type="Proteomes" id="UP000245926">
    <property type="component" value="Chromosome"/>
</dbReference>
<feature type="compositionally biased region" description="Low complexity" evidence="1">
    <location>
        <begin position="133"/>
        <end position="151"/>
    </location>
</feature>
<organism evidence="2 3">
    <name type="scientific">Methylobacterium durans</name>
    <dbReference type="NCBI Taxonomy" id="2202825"/>
    <lineage>
        <taxon>Bacteria</taxon>
        <taxon>Pseudomonadati</taxon>
        <taxon>Pseudomonadota</taxon>
        <taxon>Alphaproteobacteria</taxon>
        <taxon>Hyphomicrobiales</taxon>
        <taxon>Methylobacteriaceae</taxon>
        <taxon>Methylobacterium</taxon>
    </lineage>
</organism>
<feature type="region of interest" description="Disordered" evidence="1">
    <location>
        <begin position="48"/>
        <end position="189"/>
    </location>
</feature>
<reference evidence="3" key="1">
    <citation type="submission" date="2018-05" db="EMBL/GenBank/DDBJ databases">
        <title>Complete Genome Sequence of Methylobacterium sp. 17SD2-17.</title>
        <authorList>
            <person name="Srinivasan S."/>
        </authorList>
    </citation>
    <scope>NUCLEOTIDE SEQUENCE [LARGE SCALE GENOMIC DNA]</scope>
    <source>
        <strain evidence="3">17SD2-17</strain>
    </source>
</reference>
<dbReference type="EMBL" id="CP029550">
    <property type="protein sequence ID" value="AWN43606.1"/>
    <property type="molecule type" value="Genomic_DNA"/>
</dbReference>
<keyword evidence="3" id="KW-1185">Reference proteome</keyword>
<gene>
    <name evidence="2" type="ORF">DK389_27735</name>
</gene>
<evidence type="ECO:0000313" key="2">
    <source>
        <dbReference type="EMBL" id="AWN43606.1"/>
    </source>
</evidence>
<evidence type="ECO:0000313" key="3">
    <source>
        <dbReference type="Proteomes" id="UP000245926"/>
    </source>
</evidence>
<dbReference type="KEGG" id="mets:DK389_27735"/>
<feature type="compositionally biased region" description="Low complexity" evidence="1">
    <location>
        <begin position="48"/>
        <end position="65"/>
    </location>
</feature>
<evidence type="ECO:0000256" key="1">
    <source>
        <dbReference type="SAM" id="MobiDB-lite"/>
    </source>
</evidence>
<dbReference type="RefSeq" id="WP_109894564.1">
    <property type="nucleotide sequence ID" value="NZ_CP029550.1"/>
</dbReference>
<protein>
    <submittedName>
        <fullName evidence="2">Uncharacterized protein</fullName>
    </submittedName>
</protein>
<dbReference type="OrthoDB" id="7998215at2"/>
<name>A0A2U8WE68_9HYPH</name>
<dbReference type="AlphaFoldDB" id="A0A2U8WE68"/>
<feature type="compositionally biased region" description="Basic residues" evidence="1">
    <location>
        <begin position="178"/>
        <end position="189"/>
    </location>
</feature>